<dbReference type="InterPro" id="IPR008256">
    <property type="entry name" value="Peptidase_S1B"/>
</dbReference>
<protein>
    <recommendedName>
        <fullName evidence="8">Serine protease</fullName>
        <ecNumber evidence="8">3.4.21.-</ecNumber>
    </recommendedName>
</protein>
<name>A0ABU8CBQ1_9GAMM</name>
<evidence type="ECO:0000256" key="1">
    <source>
        <dbReference type="ARBA" id="ARBA00006429"/>
    </source>
</evidence>
<dbReference type="EC" id="3.4.21.-" evidence="8"/>
<comment type="caution">
    <text evidence="9">The sequence shown here is derived from an EMBL/GenBank/DDBJ whole genome shotgun (WGS) entry which is preliminary data.</text>
</comment>
<evidence type="ECO:0000256" key="6">
    <source>
        <dbReference type="ARBA" id="ARBA00022801"/>
    </source>
</evidence>
<comment type="similarity">
    <text evidence="2 8">Belongs to the peptidase S1B family.</text>
</comment>
<gene>
    <name evidence="9" type="ORF">MN202_16900</name>
</gene>
<evidence type="ECO:0000313" key="10">
    <source>
        <dbReference type="Proteomes" id="UP001375382"/>
    </source>
</evidence>
<dbReference type="Pfam" id="PF04231">
    <property type="entry name" value="Endonuclease_1"/>
    <property type="match status" value="1"/>
</dbReference>
<dbReference type="Gene3D" id="2.40.10.10">
    <property type="entry name" value="Trypsin-like serine proteases"/>
    <property type="match status" value="2"/>
</dbReference>
<dbReference type="GO" id="GO:0004519">
    <property type="term" value="F:endonuclease activity"/>
    <property type="evidence" value="ECO:0007669"/>
    <property type="project" value="UniProtKB-KW"/>
</dbReference>
<organism evidence="9 10">
    <name type="scientific">Rheinheimera muenzenbergensis</name>
    <dbReference type="NCBI Taxonomy" id="1193628"/>
    <lineage>
        <taxon>Bacteria</taxon>
        <taxon>Pseudomonadati</taxon>
        <taxon>Pseudomonadota</taxon>
        <taxon>Gammaproteobacteria</taxon>
        <taxon>Chromatiales</taxon>
        <taxon>Chromatiaceae</taxon>
        <taxon>Rheinheimera</taxon>
    </lineage>
</organism>
<keyword evidence="10" id="KW-1185">Reference proteome</keyword>
<keyword evidence="5" id="KW-0732">Signal</keyword>
<dbReference type="PANTHER" id="PTHR33607">
    <property type="entry name" value="ENDONUCLEASE-1"/>
    <property type="match status" value="1"/>
</dbReference>
<evidence type="ECO:0000313" key="9">
    <source>
        <dbReference type="EMBL" id="MEH8018923.1"/>
    </source>
</evidence>
<evidence type="ECO:0000256" key="8">
    <source>
        <dbReference type="RuleBase" id="RU004296"/>
    </source>
</evidence>
<evidence type="ECO:0000256" key="3">
    <source>
        <dbReference type="ARBA" id="ARBA00022670"/>
    </source>
</evidence>
<accession>A0ABU8CBQ1</accession>
<dbReference type="PANTHER" id="PTHR33607:SF2">
    <property type="entry name" value="ENDONUCLEASE-1"/>
    <property type="match status" value="1"/>
</dbReference>
<dbReference type="RefSeq" id="WP_335737318.1">
    <property type="nucleotide sequence ID" value="NZ_JALAAR010000017.1"/>
</dbReference>
<dbReference type="Pfam" id="PF13365">
    <property type="entry name" value="Trypsin_2"/>
    <property type="match status" value="1"/>
</dbReference>
<evidence type="ECO:0000256" key="5">
    <source>
        <dbReference type="ARBA" id="ARBA00022729"/>
    </source>
</evidence>
<keyword evidence="9" id="KW-0255">Endonuclease</keyword>
<dbReference type="Proteomes" id="UP001375382">
    <property type="component" value="Unassembled WGS sequence"/>
</dbReference>
<dbReference type="SUPFAM" id="SSF50494">
    <property type="entry name" value="Trypsin-like serine proteases"/>
    <property type="match status" value="1"/>
</dbReference>
<proteinExistence type="inferred from homology"/>
<dbReference type="EMBL" id="JALAAR010000017">
    <property type="protein sequence ID" value="MEH8018923.1"/>
    <property type="molecule type" value="Genomic_DNA"/>
</dbReference>
<keyword evidence="3 8" id="KW-0645">Protease</keyword>
<evidence type="ECO:0000256" key="2">
    <source>
        <dbReference type="ARBA" id="ARBA00008764"/>
    </source>
</evidence>
<reference evidence="9 10" key="1">
    <citation type="journal article" date="2023" name="Ecotoxicol. Environ. Saf.">
        <title>Mercury remediation potential of mercury-resistant strain Rheinheimera metallidurans sp. nov. isolated from a municipal waste dumping site.</title>
        <authorList>
            <person name="Yadav V."/>
            <person name="Manjhi A."/>
            <person name="Vadakedath N."/>
        </authorList>
    </citation>
    <scope>NUCLEOTIDE SEQUENCE [LARGE SCALE GENOMIC DNA]</scope>
    <source>
        <strain evidence="9 10">E-49</strain>
    </source>
</reference>
<evidence type="ECO:0000256" key="7">
    <source>
        <dbReference type="ARBA" id="ARBA00022825"/>
    </source>
</evidence>
<dbReference type="SUPFAM" id="SSF54060">
    <property type="entry name" value="His-Me finger endonucleases"/>
    <property type="match status" value="1"/>
</dbReference>
<keyword evidence="4" id="KW-0540">Nuclease</keyword>
<sequence length="710" mass="80612">MEKIDFINTVVSATEARFKTREITRKNLESNLKAGLIFDANSPELIDNRISRLSFDSRIARILLAEGIPFPPYIAAASNPADPAAFERVLGTNDLLSIRFFHLGIRAAKAVARIQIKSPQGISIGYGTGFMVSPRLMLTNNHVLSSASVAQRSKAEFSFEIGEDGQMLQPHVIELIPDEFFATDQHLDYTLVAVRENTTLRGYGWIQLIEDQGKLIVGEWVNIIQHPNGEPKQIALRENQVIDELDDFVHYHTDTAPGSSGSPVFNDQWEVVALHHSGVPKRDSAGNILTHDNRMWTPEMGEHRIAWIANEGVRISSIVNHIKGLSLGYNKNLLRDELFSLPLHTTAGKHSSIMESPKYSLDKADCIEERRVSSITDISKSASWEIPLIVSINIGEVNPLGNYATPRSMLMPAQVKQLISPTVDRDLEDALSKFDESSSRVYYQENTDKEDQQRYYSKVDVTADSDQLFLELSRLLKSTHRNKVNYKPAIHVYPWVDLHPDRKLRSIYSGKSFDAKEFILADQQINKIRTAKLQEFLNNELSVSEDILVRELDFLESSLPYNCEHVVPQSWFAKREPMKGDLHHLFACESACNSFRSNIPYYDFLDYEEALRDSCGRRDGPDKFEPTSGKGAVARATLYFLLRYPGVIGDEKRELQVERLQVLLNWHSAESPDDYEKHRNQAIFEIQGNRNPLIDHPEWANKISFQLGFS</sequence>
<keyword evidence="6 8" id="KW-0378">Hydrolase</keyword>
<evidence type="ECO:0000256" key="4">
    <source>
        <dbReference type="ARBA" id="ARBA00022722"/>
    </source>
</evidence>
<dbReference type="InterPro" id="IPR044925">
    <property type="entry name" value="His-Me_finger_sf"/>
</dbReference>
<keyword evidence="7 8" id="KW-0720">Serine protease</keyword>
<dbReference type="InterPro" id="IPR043504">
    <property type="entry name" value="Peptidase_S1_PA_chymotrypsin"/>
</dbReference>
<dbReference type="InterPro" id="IPR009003">
    <property type="entry name" value="Peptidase_S1_PA"/>
</dbReference>
<dbReference type="InterPro" id="IPR007346">
    <property type="entry name" value="Endonuclease-I"/>
</dbReference>
<dbReference type="PRINTS" id="PR00839">
    <property type="entry name" value="V8PROTEASE"/>
</dbReference>
<comment type="similarity">
    <text evidence="1">Belongs to the EndA/NucM nuclease family.</text>
</comment>